<dbReference type="Proteomes" id="UP000256900">
    <property type="component" value="Unassembled WGS sequence"/>
</dbReference>
<proteinExistence type="predicted"/>
<dbReference type="AlphaFoldDB" id="A0A3D9YXQ7"/>
<name>A0A3D9YXQ7_9HYPH</name>
<gene>
    <name evidence="1" type="ORF">DES32_1052</name>
</gene>
<evidence type="ECO:0000313" key="1">
    <source>
        <dbReference type="EMBL" id="REF87431.1"/>
    </source>
</evidence>
<dbReference type="EMBL" id="QUMO01000002">
    <property type="protein sequence ID" value="REF87431.1"/>
    <property type="molecule type" value="Genomic_DNA"/>
</dbReference>
<accession>A0A3D9YXQ7</accession>
<protein>
    <submittedName>
        <fullName evidence="1">Uncharacterized protein</fullName>
    </submittedName>
</protein>
<evidence type="ECO:0000313" key="2">
    <source>
        <dbReference type="Proteomes" id="UP000256900"/>
    </source>
</evidence>
<keyword evidence="2" id="KW-1185">Reference proteome</keyword>
<reference evidence="1 2" key="1">
    <citation type="submission" date="2018-08" db="EMBL/GenBank/DDBJ databases">
        <title>Genomic Encyclopedia of Type Strains, Phase IV (KMG-IV): sequencing the most valuable type-strain genomes for metagenomic binning, comparative biology and taxonomic classification.</title>
        <authorList>
            <person name="Goeker M."/>
        </authorList>
    </citation>
    <scope>NUCLEOTIDE SEQUENCE [LARGE SCALE GENOMIC DNA]</scope>
    <source>
        <strain evidence="1 2">BW863</strain>
    </source>
</reference>
<sequence>MRTLFGWFLGLLFVIALFCSFPLWVVPYRTASGEHTGYVTAVEQKGVFFKTWTAYVKTSPTSSQEDVYCVIDHAVIPQLQQAAQSNQHVDLYFVDWLKRGVQNCKGESGIIIKVVPIN</sequence>
<organism evidence="1 2">
    <name type="scientific">Methylovirgula ligni</name>
    <dbReference type="NCBI Taxonomy" id="569860"/>
    <lineage>
        <taxon>Bacteria</taxon>
        <taxon>Pseudomonadati</taxon>
        <taxon>Pseudomonadota</taxon>
        <taxon>Alphaproteobacteria</taxon>
        <taxon>Hyphomicrobiales</taxon>
        <taxon>Beijerinckiaceae</taxon>
        <taxon>Methylovirgula</taxon>
    </lineage>
</organism>
<comment type="caution">
    <text evidence="1">The sequence shown here is derived from an EMBL/GenBank/DDBJ whole genome shotgun (WGS) entry which is preliminary data.</text>
</comment>